<name>A0A9P4YP75_9HYPO</name>
<keyword evidence="4" id="KW-0238">DNA-binding</keyword>
<keyword evidence="5" id="KW-0804">Transcription</keyword>
<dbReference type="GO" id="GO:0006351">
    <property type="term" value="P:DNA-templated transcription"/>
    <property type="evidence" value="ECO:0007669"/>
    <property type="project" value="InterPro"/>
</dbReference>
<reference evidence="9" key="1">
    <citation type="submission" date="2020-03" db="EMBL/GenBank/DDBJ databases">
        <title>Site-based positive gene gene selection in Geosmithia morbida across the United States reveals a broad range of putative effectors and factors for local host and environmental adapation.</title>
        <authorList>
            <person name="Onufrak A."/>
            <person name="Murdoch R.W."/>
            <person name="Gazis R."/>
            <person name="Huff M."/>
            <person name="Staton M."/>
            <person name="Klingeman W."/>
            <person name="Hadziabdic D."/>
        </authorList>
    </citation>
    <scope>NUCLEOTIDE SEQUENCE</scope>
    <source>
        <strain evidence="9">1262</strain>
    </source>
</reference>
<evidence type="ECO:0000256" key="6">
    <source>
        <dbReference type="ARBA" id="ARBA00023242"/>
    </source>
</evidence>
<evidence type="ECO:0000256" key="1">
    <source>
        <dbReference type="ARBA" id="ARBA00022723"/>
    </source>
</evidence>
<dbReference type="EMBL" id="JAANYQ010000016">
    <property type="protein sequence ID" value="KAF4120593.1"/>
    <property type="molecule type" value="Genomic_DNA"/>
</dbReference>
<feature type="compositionally biased region" description="Basic and acidic residues" evidence="7">
    <location>
        <begin position="121"/>
        <end position="131"/>
    </location>
</feature>
<dbReference type="Proteomes" id="UP000749293">
    <property type="component" value="Unassembled WGS sequence"/>
</dbReference>
<evidence type="ECO:0000256" key="3">
    <source>
        <dbReference type="ARBA" id="ARBA00023015"/>
    </source>
</evidence>
<evidence type="ECO:0000313" key="10">
    <source>
        <dbReference type="Proteomes" id="UP000749293"/>
    </source>
</evidence>
<proteinExistence type="predicted"/>
<keyword evidence="6" id="KW-0539">Nucleus</keyword>
<dbReference type="InterPro" id="IPR051615">
    <property type="entry name" value="Transcr_Regulatory_Elem"/>
</dbReference>
<feature type="region of interest" description="Disordered" evidence="7">
    <location>
        <begin position="63"/>
        <end position="153"/>
    </location>
</feature>
<dbReference type="CDD" id="cd12148">
    <property type="entry name" value="fungal_TF_MHR"/>
    <property type="match status" value="1"/>
</dbReference>
<evidence type="ECO:0000256" key="2">
    <source>
        <dbReference type="ARBA" id="ARBA00022833"/>
    </source>
</evidence>
<keyword evidence="10" id="KW-1185">Reference proteome</keyword>
<keyword evidence="2" id="KW-0862">Zinc</keyword>
<dbReference type="Pfam" id="PF04082">
    <property type="entry name" value="Fungal_trans"/>
    <property type="match status" value="1"/>
</dbReference>
<dbReference type="OrthoDB" id="4161332at2759"/>
<accession>A0A9P4YP75</accession>
<dbReference type="AlphaFoldDB" id="A0A9P4YP75"/>
<evidence type="ECO:0000256" key="5">
    <source>
        <dbReference type="ARBA" id="ARBA00023163"/>
    </source>
</evidence>
<evidence type="ECO:0000256" key="4">
    <source>
        <dbReference type="ARBA" id="ARBA00023125"/>
    </source>
</evidence>
<dbReference type="PANTHER" id="PTHR31313:SF86">
    <property type="entry name" value="ZN(2)-C6 FUNGAL-TYPE DOMAIN-CONTAINING PROTEIN"/>
    <property type="match status" value="1"/>
</dbReference>
<feature type="domain" description="Xylanolytic transcriptional activator regulatory" evidence="8">
    <location>
        <begin position="298"/>
        <end position="373"/>
    </location>
</feature>
<protein>
    <submittedName>
        <fullName evidence="9">Pfam:BB1</fullName>
    </submittedName>
</protein>
<comment type="caution">
    <text evidence="9">The sequence shown here is derived from an EMBL/GenBank/DDBJ whole genome shotgun (WGS) entry which is preliminary data.</text>
</comment>
<dbReference type="RefSeq" id="XP_035319245.1">
    <property type="nucleotide sequence ID" value="XM_035465007.1"/>
</dbReference>
<dbReference type="PANTHER" id="PTHR31313">
    <property type="entry name" value="TY1 ENHANCER ACTIVATOR"/>
    <property type="match status" value="1"/>
</dbReference>
<sequence length="736" mass="81836">MPAPGARTRIASGKVHIWIPLPARFTPLFNSLVNGRGEPIRPSNARIRHLEAENSRLRGMLDERQQRQQRQHRQSSDSIPPQLPTRRDDSWLSDDENDDAHSSASLASAPWPSGTPCRPPVRRDDADDGHHPPCRPPELSSTDKHPGGVGGNDEELIKNQLLTQATKQRQLEPIHAAQGKLDFEGLNADAGTKTLAKFWDSQTYAGSIVYRPAFMRDMSTADGGRYFSKLLLNAMLFSGSQKTAEIGHDEPRGQRFRRRFDEILLRPGTVFKSDVTTIQALLVMSDALFTWCDESSLSWHYMGLSINMMIDLGMHTESTVFRPRRRTGWEETEIRRRVFWAAFSMDKVQSIYLGHPPRLRETDSCVPIRFLDEYQELEPFHASGRSRFPTEQQLSRPSYSLSTFEQQCRLSIITDRMLSLYAEAMPKPAAHELMASAEALHAQLKRWKSGMPVHLLIRLEDPTASTILPHTLSLMQVSTLPSRAMYDALMILLYRPFVSGGHLGAVSESAARQAFAHCASAAIDTHRTLQLYRQHFGTDTTPYSISYAAYVSATIHVRMAAQSAPGSPAHERLGTCLDTLRGQKMFGRAPERTLRILRGLAARMGVHLGGAPNSKMPETGADGPQAPPRTEPLLSTSDDRGHGQTATLASDVAHDSPELDIDAIMSDLDIDDIMRSFDLEPPSGTAAQSTIDPHHQYGGFGIAPFSDLASDRCEAPPMGDDLFFPDLLCGFDLEME</sequence>
<dbReference type="GO" id="GO:0008270">
    <property type="term" value="F:zinc ion binding"/>
    <property type="evidence" value="ECO:0007669"/>
    <property type="project" value="InterPro"/>
</dbReference>
<dbReference type="GO" id="GO:0003677">
    <property type="term" value="F:DNA binding"/>
    <property type="evidence" value="ECO:0007669"/>
    <property type="project" value="UniProtKB-KW"/>
</dbReference>
<feature type="region of interest" description="Disordered" evidence="7">
    <location>
        <begin position="608"/>
        <end position="650"/>
    </location>
</feature>
<keyword evidence="1" id="KW-0479">Metal-binding</keyword>
<evidence type="ECO:0000259" key="8">
    <source>
        <dbReference type="SMART" id="SM00906"/>
    </source>
</evidence>
<dbReference type="GeneID" id="55969259"/>
<dbReference type="InterPro" id="IPR007219">
    <property type="entry name" value="XnlR_reg_dom"/>
</dbReference>
<organism evidence="9 10">
    <name type="scientific">Geosmithia morbida</name>
    <dbReference type="NCBI Taxonomy" id="1094350"/>
    <lineage>
        <taxon>Eukaryota</taxon>
        <taxon>Fungi</taxon>
        <taxon>Dikarya</taxon>
        <taxon>Ascomycota</taxon>
        <taxon>Pezizomycotina</taxon>
        <taxon>Sordariomycetes</taxon>
        <taxon>Hypocreomycetidae</taxon>
        <taxon>Hypocreales</taxon>
        <taxon>Bionectriaceae</taxon>
        <taxon>Geosmithia</taxon>
    </lineage>
</organism>
<dbReference type="SMART" id="SM00906">
    <property type="entry name" value="Fungal_trans"/>
    <property type="match status" value="1"/>
</dbReference>
<evidence type="ECO:0000256" key="7">
    <source>
        <dbReference type="SAM" id="MobiDB-lite"/>
    </source>
</evidence>
<keyword evidence="3" id="KW-0805">Transcription regulation</keyword>
<evidence type="ECO:0000313" key="9">
    <source>
        <dbReference type="EMBL" id="KAF4120593.1"/>
    </source>
</evidence>
<gene>
    <name evidence="9" type="ORF">GMORB2_3031</name>
</gene>